<keyword evidence="3" id="KW-0949">S-adenosyl-L-methionine</keyword>
<dbReference type="PROSITE" id="PS51678">
    <property type="entry name" value="SAM_MT_PRMT"/>
    <property type="match status" value="1"/>
</dbReference>
<dbReference type="PANTHER" id="PTHR11006">
    <property type="entry name" value="PROTEIN ARGININE N-METHYLTRANSFERASE"/>
    <property type="match status" value="1"/>
</dbReference>
<evidence type="ECO:0000256" key="1">
    <source>
        <dbReference type="ARBA" id="ARBA00022603"/>
    </source>
</evidence>
<evidence type="ECO:0000313" key="6">
    <source>
        <dbReference type="Proteomes" id="UP000238413"/>
    </source>
</evidence>
<dbReference type="SUPFAM" id="SSF53335">
    <property type="entry name" value="S-adenosyl-L-methionine-dependent methyltransferases"/>
    <property type="match status" value="1"/>
</dbReference>
<accession>A0ABN5I1X0</accession>
<feature type="domain" description="Protein arginine N-methyltransferase" evidence="4">
    <location>
        <begin position="142"/>
        <end position="281"/>
    </location>
</feature>
<sequence>MGGYGGILAHRPLLLDVDRCEAFRQAMRSVVRPGDTVLDVGAGTGILSLFAVEAGARRVYAVERTRIAAMARTLIEANGAADRIDVLECDVEAADLPETVDVIVSEWMGGAAVDEHMLAPVLLARDRWLKPGGAMVPASVEVMLAPAWDEALNREVHFFSGWPYGLDLGAVAEFTAEEFFRGSHHVRAHDLRAAGVPVWTIDAARHDRADAEGPFKASTSFRANQTGYMNCCAAWFSATLAPGTRVDNAPNSRTHWGRCVFPLTRPVPIERGCSIDVQLELELFRPGWCEGSWSVSVAGGGAEHHDSRSARW</sequence>
<dbReference type="InterPro" id="IPR029063">
    <property type="entry name" value="SAM-dependent_MTases_sf"/>
</dbReference>
<dbReference type="Proteomes" id="UP000238413">
    <property type="component" value="Chromosome"/>
</dbReference>
<reference evidence="5 6" key="1">
    <citation type="submission" date="2018-02" db="EMBL/GenBank/DDBJ databases">
        <title>Complete genome sequence of Streptomyces dengpaensis, the producer of angucyclines.</title>
        <authorList>
            <person name="Yumei L."/>
        </authorList>
    </citation>
    <scope>NUCLEOTIDE SEQUENCE [LARGE SCALE GENOMIC DNA]</scope>
    <source>
        <strain evidence="5 6">XZHG99</strain>
    </source>
</reference>
<dbReference type="Gene3D" id="2.70.160.11">
    <property type="entry name" value="Hnrnp arginine n-methyltransferase1"/>
    <property type="match status" value="1"/>
</dbReference>
<keyword evidence="1 5" id="KW-0489">Methyltransferase</keyword>
<keyword evidence="2" id="KW-0808">Transferase</keyword>
<dbReference type="InterPro" id="IPR055135">
    <property type="entry name" value="PRMT_dom"/>
</dbReference>
<evidence type="ECO:0000313" key="5">
    <source>
        <dbReference type="EMBL" id="AVH55867.1"/>
    </source>
</evidence>
<dbReference type="CDD" id="cd02440">
    <property type="entry name" value="AdoMet_MTases"/>
    <property type="match status" value="1"/>
</dbReference>
<proteinExistence type="predicted"/>
<evidence type="ECO:0000259" key="4">
    <source>
        <dbReference type="Pfam" id="PF22528"/>
    </source>
</evidence>
<gene>
    <name evidence="5" type="ORF">C4B68_08885</name>
</gene>
<dbReference type="Pfam" id="PF06325">
    <property type="entry name" value="PrmA"/>
    <property type="match status" value="1"/>
</dbReference>
<dbReference type="EMBL" id="CP026652">
    <property type="protein sequence ID" value="AVH55867.1"/>
    <property type="molecule type" value="Genomic_DNA"/>
</dbReference>
<evidence type="ECO:0000256" key="2">
    <source>
        <dbReference type="ARBA" id="ARBA00022679"/>
    </source>
</evidence>
<evidence type="ECO:0000256" key="3">
    <source>
        <dbReference type="ARBA" id="ARBA00022691"/>
    </source>
</evidence>
<protein>
    <submittedName>
        <fullName evidence="5">Methyltransferase domain-containing protein</fullName>
    </submittedName>
</protein>
<dbReference type="GO" id="GO:0008168">
    <property type="term" value="F:methyltransferase activity"/>
    <property type="evidence" value="ECO:0007669"/>
    <property type="project" value="UniProtKB-KW"/>
</dbReference>
<organism evidence="5 6">
    <name type="scientific">Streptomyces dengpaensis</name>
    <dbReference type="NCBI Taxonomy" id="2049881"/>
    <lineage>
        <taxon>Bacteria</taxon>
        <taxon>Bacillati</taxon>
        <taxon>Actinomycetota</taxon>
        <taxon>Actinomycetes</taxon>
        <taxon>Kitasatosporales</taxon>
        <taxon>Streptomycetaceae</taxon>
        <taxon>Streptomyces</taxon>
    </lineage>
</organism>
<dbReference type="GO" id="GO:0032259">
    <property type="term" value="P:methylation"/>
    <property type="evidence" value="ECO:0007669"/>
    <property type="project" value="UniProtKB-KW"/>
</dbReference>
<dbReference type="Gene3D" id="3.40.50.150">
    <property type="entry name" value="Vaccinia Virus protein VP39"/>
    <property type="match status" value="1"/>
</dbReference>
<name>A0ABN5I1X0_9ACTN</name>
<keyword evidence="6" id="KW-1185">Reference proteome</keyword>
<dbReference type="Pfam" id="PF22528">
    <property type="entry name" value="PRMT_C"/>
    <property type="match status" value="1"/>
</dbReference>
<dbReference type="InterPro" id="IPR025799">
    <property type="entry name" value="Arg_MeTrfase"/>
</dbReference>
<dbReference type="PANTHER" id="PTHR11006:SF4">
    <property type="entry name" value="PROTEIN ARGININE N-METHYLTRANSFERASE 7"/>
    <property type="match status" value="1"/>
</dbReference>